<dbReference type="AlphaFoldDB" id="A0A5E4F1N7"/>
<keyword evidence="2 4" id="KW-0863">Zinc-finger</keyword>
<keyword evidence="10" id="KW-1185">Reference proteome</keyword>
<dbReference type="Gramene" id="VVA20969">
    <property type="protein sequence ID" value="VVA20969"/>
    <property type="gene ID" value="Prudul26B029969"/>
</dbReference>
<dbReference type="Gene3D" id="3.30.40.10">
    <property type="entry name" value="Zinc/RING finger domain, C3HC4 (zinc finger)"/>
    <property type="match status" value="1"/>
</dbReference>
<dbReference type="EMBL" id="JAJFAZ020000001">
    <property type="protein sequence ID" value="KAI5347789.1"/>
    <property type="molecule type" value="Genomic_DNA"/>
</dbReference>
<dbReference type="Proteomes" id="UP000327085">
    <property type="component" value="Chromosome 1"/>
</dbReference>
<evidence type="ECO:0000256" key="5">
    <source>
        <dbReference type="SAM" id="MobiDB-lite"/>
    </source>
</evidence>
<evidence type="ECO:0000313" key="10">
    <source>
        <dbReference type="Proteomes" id="UP001054821"/>
    </source>
</evidence>
<feature type="domain" description="RING-type" evidence="6">
    <location>
        <begin position="108"/>
        <end position="149"/>
    </location>
</feature>
<dbReference type="GO" id="GO:0005634">
    <property type="term" value="C:nucleus"/>
    <property type="evidence" value="ECO:0007669"/>
    <property type="project" value="TreeGrafter"/>
</dbReference>
<dbReference type="PANTHER" id="PTHR45931">
    <property type="entry name" value="SI:CH211-59O9.10"/>
    <property type="match status" value="1"/>
</dbReference>
<evidence type="ECO:0000259" key="6">
    <source>
        <dbReference type="PROSITE" id="PS50089"/>
    </source>
</evidence>
<feature type="region of interest" description="Disordered" evidence="5">
    <location>
        <begin position="1"/>
        <end position="28"/>
    </location>
</feature>
<evidence type="ECO:0000313" key="9">
    <source>
        <dbReference type="Proteomes" id="UP000327085"/>
    </source>
</evidence>
<dbReference type="InterPro" id="IPR001841">
    <property type="entry name" value="Znf_RING"/>
</dbReference>
<dbReference type="CDD" id="cd16454">
    <property type="entry name" value="RING-H2_PA-TM-RING"/>
    <property type="match status" value="1"/>
</dbReference>
<reference evidence="9" key="2">
    <citation type="journal article" date="2020" name="Plant J.">
        <title>Transposons played a major role in the diversification between the closely related almond and peach genomes: results from the almond genome sequence.</title>
        <authorList>
            <person name="Alioto T."/>
            <person name="Alexiou K.G."/>
            <person name="Bardil A."/>
            <person name="Barteri F."/>
            <person name="Castanera R."/>
            <person name="Cruz F."/>
            <person name="Dhingra A."/>
            <person name="Duval H."/>
            <person name="Fernandez I Marti A."/>
            <person name="Frias L."/>
            <person name="Galan B."/>
            <person name="Garcia J.L."/>
            <person name="Howad W."/>
            <person name="Gomez-Garrido J."/>
            <person name="Gut M."/>
            <person name="Julca I."/>
            <person name="Morata J."/>
            <person name="Puigdomenech P."/>
            <person name="Ribeca P."/>
            <person name="Rubio Cabetas M.J."/>
            <person name="Vlasova A."/>
            <person name="Wirthensohn M."/>
            <person name="Garcia-Mas J."/>
            <person name="Gabaldon T."/>
            <person name="Casacuberta J.M."/>
            <person name="Arus P."/>
        </authorList>
    </citation>
    <scope>NUCLEOTIDE SEQUENCE [LARGE SCALE GENOMIC DNA]</scope>
    <source>
        <strain evidence="9">cv. Texas</strain>
    </source>
</reference>
<dbReference type="Pfam" id="PF13639">
    <property type="entry name" value="zf-RING_2"/>
    <property type="match status" value="1"/>
</dbReference>
<accession>A0A5E4F1N7</accession>
<dbReference type="OMA" id="CRMEIAT"/>
<protein>
    <submittedName>
        <fullName evidence="8">PREDICTED: E3</fullName>
    </submittedName>
</protein>
<evidence type="ECO:0000256" key="3">
    <source>
        <dbReference type="ARBA" id="ARBA00022833"/>
    </source>
</evidence>
<organism evidence="8 9">
    <name type="scientific">Prunus dulcis</name>
    <name type="common">Almond</name>
    <name type="synonym">Amygdalus dulcis</name>
    <dbReference type="NCBI Taxonomy" id="3755"/>
    <lineage>
        <taxon>Eukaryota</taxon>
        <taxon>Viridiplantae</taxon>
        <taxon>Streptophyta</taxon>
        <taxon>Embryophyta</taxon>
        <taxon>Tracheophyta</taxon>
        <taxon>Spermatophyta</taxon>
        <taxon>Magnoliopsida</taxon>
        <taxon>eudicotyledons</taxon>
        <taxon>Gunneridae</taxon>
        <taxon>Pentapetalae</taxon>
        <taxon>rosids</taxon>
        <taxon>fabids</taxon>
        <taxon>Rosales</taxon>
        <taxon>Rosaceae</taxon>
        <taxon>Amygdaloideae</taxon>
        <taxon>Amygdaleae</taxon>
        <taxon>Prunus</taxon>
    </lineage>
</organism>
<gene>
    <name evidence="8" type="ORF">ALMOND_2B029969</name>
    <name evidence="7" type="ORF">L3X38_000676</name>
</gene>
<dbReference type="SUPFAM" id="SSF57850">
    <property type="entry name" value="RING/U-box"/>
    <property type="match status" value="1"/>
</dbReference>
<keyword evidence="1" id="KW-0479">Metal-binding</keyword>
<reference evidence="8" key="1">
    <citation type="submission" date="2019-07" db="EMBL/GenBank/DDBJ databases">
        <authorList>
            <person name="Alioto T."/>
            <person name="Alioto T."/>
            <person name="Gomez Garrido J."/>
        </authorList>
    </citation>
    <scope>NUCLEOTIDE SEQUENCE</scope>
</reference>
<dbReference type="PROSITE" id="PS50089">
    <property type="entry name" value="ZF_RING_2"/>
    <property type="match status" value="1"/>
</dbReference>
<evidence type="ECO:0000256" key="4">
    <source>
        <dbReference type="PROSITE-ProRule" id="PRU00175"/>
    </source>
</evidence>
<evidence type="ECO:0000256" key="2">
    <source>
        <dbReference type="ARBA" id="ARBA00022771"/>
    </source>
</evidence>
<sequence length="153" mass="17271">MAGLGRFPGVDLPPRRRKPTHRHESYAKYREAPPLREWLEPSVNQVTSMDLDEATHKARSRLEKRLGYCRPSSSRKDAAMGSNSKGLGRSWGFFSVISRNVTADREVCAICLESFEAGEQAMDLSCAHKFHSNCLLPWLHAHPDCPYCRTPVS</sequence>
<dbReference type="InParanoid" id="A0A5E4F1N7"/>
<dbReference type="InterPro" id="IPR013083">
    <property type="entry name" value="Znf_RING/FYVE/PHD"/>
</dbReference>
<dbReference type="EMBL" id="CABIKO010000048">
    <property type="protein sequence ID" value="VVA20969.1"/>
    <property type="molecule type" value="Genomic_DNA"/>
</dbReference>
<evidence type="ECO:0000313" key="7">
    <source>
        <dbReference type="EMBL" id="KAI5347789.1"/>
    </source>
</evidence>
<dbReference type="GO" id="GO:0006511">
    <property type="term" value="P:ubiquitin-dependent protein catabolic process"/>
    <property type="evidence" value="ECO:0007669"/>
    <property type="project" value="TreeGrafter"/>
</dbReference>
<evidence type="ECO:0000313" key="8">
    <source>
        <dbReference type="EMBL" id="VVA20969.1"/>
    </source>
</evidence>
<reference evidence="7 10" key="3">
    <citation type="journal article" date="2022" name="G3 (Bethesda)">
        <title>Whole-genome sequence and methylome profiling of the almond [Prunus dulcis (Mill.) D.A. Webb] cultivar 'Nonpareil'.</title>
        <authorList>
            <person name="D'Amico-Willman K.M."/>
            <person name="Ouma W.Z."/>
            <person name="Meulia T."/>
            <person name="Sideli G.M."/>
            <person name="Gradziel T.M."/>
            <person name="Fresnedo-Ramirez J."/>
        </authorList>
    </citation>
    <scope>NUCLEOTIDE SEQUENCE [LARGE SCALE GENOMIC DNA]</scope>
    <source>
        <strain evidence="7">Clone GOH B32 T37-40</strain>
    </source>
</reference>
<dbReference type="GO" id="GO:0061630">
    <property type="term" value="F:ubiquitin protein ligase activity"/>
    <property type="evidence" value="ECO:0007669"/>
    <property type="project" value="TreeGrafter"/>
</dbReference>
<keyword evidence="3" id="KW-0862">Zinc</keyword>
<dbReference type="SMART" id="SM00184">
    <property type="entry name" value="RING"/>
    <property type="match status" value="1"/>
</dbReference>
<dbReference type="InterPro" id="IPR051834">
    <property type="entry name" value="RING_finger_E3_ligase"/>
</dbReference>
<dbReference type="GO" id="GO:0008270">
    <property type="term" value="F:zinc ion binding"/>
    <property type="evidence" value="ECO:0007669"/>
    <property type="project" value="UniProtKB-KW"/>
</dbReference>
<proteinExistence type="predicted"/>
<evidence type="ECO:0000256" key="1">
    <source>
        <dbReference type="ARBA" id="ARBA00022723"/>
    </source>
</evidence>
<dbReference type="PANTHER" id="PTHR45931:SF3">
    <property type="entry name" value="RING ZINC FINGER-CONTAINING PROTEIN"/>
    <property type="match status" value="1"/>
</dbReference>
<name>A0A5E4F1N7_PRUDU</name>
<dbReference type="Proteomes" id="UP001054821">
    <property type="component" value="Chromosome 1"/>
</dbReference>